<keyword evidence="3" id="KW-0238">DNA-binding</keyword>
<dbReference type="PANTHER" id="PTHR30346:SF17">
    <property type="entry name" value="LYSR FAMILY TRANSCRIPTIONAL REGULATOR"/>
    <property type="match status" value="1"/>
</dbReference>
<comment type="similarity">
    <text evidence="1">Belongs to the LysR transcriptional regulatory family.</text>
</comment>
<dbReference type="Pfam" id="PF00126">
    <property type="entry name" value="HTH_1"/>
    <property type="match status" value="1"/>
</dbReference>
<dbReference type="InterPro" id="IPR005119">
    <property type="entry name" value="LysR_subst-bd"/>
</dbReference>
<evidence type="ECO:0000313" key="7">
    <source>
        <dbReference type="Proteomes" id="UP001596215"/>
    </source>
</evidence>
<proteinExistence type="inferred from homology"/>
<dbReference type="PANTHER" id="PTHR30346">
    <property type="entry name" value="TRANSCRIPTIONAL DUAL REGULATOR HCAR-RELATED"/>
    <property type="match status" value="1"/>
</dbReference>
<reference evidence="7" key="1">
    <citation type="journal article" date="2019" name="Int. J. Syst. Evol. Microbiol.">
        <title>The Global Catalogue of Microorganisms (GCM) 10K type strain sequencing project: providing services to taxonomists for standard genome sequencing and annotation.</title>
        <authorList>
            <consortium name="The Broad Institute Genomics Platform"/>
            <consortium name="The Broad Institute Genome Sequencing Center for Infectious Disease"/>
            <person name="Wu L."/>
            <person name="Ma J."/>
        </authorList>
    </citation>
    <scope>NUCLEOTIDE SEQUENCE [LARGE SCALE GENOMIC DNA]</scope>
    <source>
        <strain evidence="7">CGMCC 4.1530</strain>
    </source>
</reference>
<gene>
    <name evidence="6" type="ORF">ACFP73_01160</name>
</gene>
<dbReference type="SUPFAM" id="SSF46785">
    <property type="entry name" value="Winged helix' DNA-binding domain"/>
    <property type="match status" value="1"/>
</dbReference>
<dbReference type="InterPro" id="IPR000847">
    <property type="entry name" value="LysR_HTH_N"/>
</dbReference>
<protein>
    <submittedName>
        <fullName evidence="6">LysR family transcriptional regulator</fullName>
    </submittedName>
</protein>
<dbReference type="RefSeq" id="WP_212707788.1">
    <property type="nucleotide sequence ID" value="NZ_BAAAFW010000059.1"/>
</dbReference>
<dbReference type="SUPFAM" id="SSF53850">
    <property type="entry name" value="Periplasmic binding protein-like II"/>
    <property type="match status" value="1"/>
</dbReference>
<dbReference type="PROSITE" id="PS50931">
    <property type="entry name" value="HTH_LYSR"/>
    <property type="match status" value="1"/>
</dbReference>
<accession>A0ABW1VLT0</accession>
<dbReference type="EMBL" id="JBHSUC010000001">
    <property type="protein sequence ID" value="MFC6360722.1"/>
    <property type="molecule type" value="Genomic_DNA"/>
</dbReference>
<comment type="caution">
    <text evidence="6">The sequence shown here is derived from an EMBL/GenBank/DDBJ whole genome shotgun (WGS) entry which is preliminary data.</text>
</comment>
<evidence type="ECO:0000256" key="2">
    <source>
        <dbReference type="ARBA" id="ARBA00023015"/>
    </source>
</evidence>
<dbReference type="CDD" id="cd08414">
    <property type="entry name" value="PBP2_LTTR_aromatics_like"/>
    <property type="match status" value="1"/>
</dbReference>
<dbReference type="InterPro" id="IPR036390">
    <property type="entry name" value="WH_DNA-bd_sf"/>
</dbReference>
<keyword evidence="2" id="KW-0805">Transcription regulation</keyword>
<feature type="domain" description="HTH lysR-type" evidence="5">
    <location>
        <begin position="3"/>
        <end position="60"/>
    </location>
</feature>
<dbReference type="Pfam" id="PF03466">
    <property type="entry name" value="LysR_substrate"/>
    <property type="match status" value="1"/>
</dbReference>
<dbReference type="Proteomes" id="UP001596215">
    <property type="component" value="Unassembled WGS sequence"/>
</dbReference>
<evidence type="ECO:0000256" key="4">
    <source>
        <dbReference type="ARBA" id="ARBA00023163"/>
    </source>
</evidence>
<keyword evidence="4" id="KW-0804">Transcription</keyword>
<evidence type="ECO:0000256" key="1">
    <source>
        <dbReference type="ARBA" id="ARBA00009437"/>
    </source>
</evidence>
<evidence type="ECO:0000313" key="6">
    <source>
        <dbReference type="EMBL" id="MFC6360722.1"/>
    </source>
</evidence>
<evidence type="ECO:0000256" key="3">
    <source>
        <dbReference type="ARBA" id="ARBA00023125"/>
    </source>
</evidence>
<evidence type="ECO:0000259" key="5">
    <source>
        <dbReference type="PROSITE" id="PS50931"/>
    </source>
</evidence>
<keyword evidence="7" id="KW-1185">Reference proteome</keyword>
<dbReference type="Gene3D" id="3.40.190.10">
    <property type="entry name" value="Periplasmic binding protein-like II"/>
    <property type="match status" value="2"/>
</dbReference>
<organism evidence="6 7">
    <name type="scientific">Tatumella punctata</name>
    <dbReference type="NCBI Taxonomy" id="399969"/>
    <lineage>
        <taxon>Bacteria</taxon>
        <taxon>Pseudomonadati</taxon>
        <taxon>Pseudomonadota</taxon>
        <taxon>Gammaproteobacteria</taxon>
        <taxon>Enterobacterales</taxon>
        <taxon>Erwiniaceae</taxon>
        <taxon>Tatumella</taxon>
    </lineage>
</organism>
<dbReference type="Gene3D" id="1.10.10.10">
    <property type="entry name" value="Winged helix-like DNA-binding domain superfamily/Winged helix DNA-binding domain"/>
    <property type="match status" value="1"/>
</dbReference>
<name>A0ABW1VLT0_9GAMM</name>
<dbReference type="InterPro" id="IPR036388">
    <property type="entry name" value="WH-like_DNA-bd_sf"/>
</dbReference>
<sequence length="298" mass="33843">MNIELRHLRYFIAVAEELHFGRAATRLNISQPPLSQQIRQLEEAIDARLFARNNRRVELTPAGKQFLSDARAILAQVAQASERASRLHYGDSGELRLGFTSSAPLIKKISEAVYRYRLTYPDVHLHMQEMNSRQLLLPLQEGRIDLAIMRNTALPDDLQYRLLQKESMYAVVHKDHRLAGQRQVSIRQLRDEPFVFFDHQGGTALYSEILGLLLRNQITPNITLEVEDAVAILGLVATGLGVSILPASFRRAKLSEVVWLELSEADARTEVWMVWSAQRQTTATLQHMLDLMSPVNGL</sequence>
<dbReference type="PRINTS" id="PR00039">
    <property type="entry name" value="HTHLYSR"/>
</dbReference>